<dbReference type="InterPro" id="IPR006037">
    <property type="entry name" value="RCK_C"/>
</dbReference>
<dbReference type="RefSeq" id="WP_254011083.1">
    <property type="nucleotide sequence ID" value="NZ_JAMZMM010000047.1"/>
</dbReference>
<keyword evidence="11" id="KW-1185">Reference proteome</keyword>
<dbReference type="AlphaFoldDB" id="A0AAE3GPT4"/>
<comment type="similarity">
    <text evidence="2">Belongs to the monovalent cation:proton antiporter 2 (CPA2) transporter (TC 2.A.37) family.</text>
</comment>
<feature type="transmembrane region" description="Helical" evidence="7">
    <location>
        <begin position="6"/>
        <end position="25"/>
    </location>
</feature>
<evidence type="ECO:0000256" key="7">
    <source>
        <dbReference type="SAM" id="Phobius"/>
    </source>
</evidence>
<gene>
    <name evidence="10" type="ORF">NJ959_07320</name>
</gene>
<evidence type="ECO:0000256" key="5">
    <source>
        <dbReference type="ARBA" id="ARBA00022989"/>
    </source>
</evidence>
<feature type="transmembrane region" description="Helical" evidence="7">
    <location>
        <begin position="119"/>
        <end position="139"/>
    </location>
</feature>
<dbReference type="GO" id="GO:0006813">
    <property type="term" value="P:potassium ion transport"/>
    <property type="evidence" value="ECO:0007669"/>
    <property type="project" value="InterPro"/>
</dbReference>
<dbReference type="InterPro" id="IPR003148">
    <property type="entry name" value="RCK_N"/>
</dbReference>
<protein>
    <submittedName>
        <fullName evidence="10">Cation:proton antiporter</fullName>
    </submittedName>
</protein>
<evidence type="ECO:0000256" key="6">
    <source>
        <dbReference type="ARBA" id="ARBA00023136"/>
    </source>
</evidence>
<evidence type="ECO:0000256" key="3">
    <source>
        <dbReference type="ARBA" id="ARBA00022448"/>
    </source>
</evidence>
<reference evidence="10" key="1">
    <citation type="submission" date="2022-06" db="EMBL/GenBank/DDBJ databases">
        <title>New cyanobacteria of genus Symplocastrum in benthos of Lake Baikal.</title>
        <authorList>
            <person name="Sorokovikova E."/>
            <person name="Tikhonova I."/>
            <person name="Krasnopeev A."/>
            <person name="Evseev P."/>
            <person name="Gladkikh A."/>
            <person name="Belykh O."/>
        </authorList>
    </citation>
    <scope>NUCLEOTIDE SEQUENCE</scope>
    <source>
        <strain evidence="10">BBK-W-15</strain>
    </source>
</reference>
<dbReference type="SUPFAM" id="SSF116726">
    <property type="entry name" value="TrkA C-terminal domain-like"/>
    <property type="match status" value="2"/>
</dbReference>
<dbReference type="PANTHER" id="PTHR42751:SF3">
    <property type="entry name" value="SODIUM_GLUTAMATE SYMPORTER"/>
    <property type="match status" value="1"/>
</dbReference>
<dbReference type="GO" id="GO:1902600">
    <property type="term" value="P:proton transmembrane transport"/>
    <property type="evidence" value="ECO:0007669"/>
    <property type="project" value="InterPro"/>
</dbReference>
<dbReference type="InterPro" id="IPR036721">
    <property type="entry name" value="RCK_C_sf"/>
</dbReference>
<dbReference type="EMBL" id="JAMZMM010000047">
    <property type="protein sequence ID" value="MCP2728284.1"/>
    <property type="molecule type" value="Genomic_DNA"/>
</dbReference>
<feature type="transmembrane region" description="Helical" evidence="7">
    <location>
        <begin position="151"/>
        <end position="173"/>
    </location>
</feature>
<dbReference type="InterPro" id="IPR006153">
    <property type="entry name" value="Cation/H_exchanger_TM"/>
</dbReference>
<feature type="transmembrane region" description="Helical" evidence="7">
    <location>
        <begin position="221"/>
        <end position="254"/>
    </location>
</feature>
<comment type="caution">
    <text evidence="10">The sequence shown here is derived from an EMBL/GenBank/DDBJ whole genome shotgun (WGS) entry which is preliminary data.</text>
</comment>
<dbReference type="Pfam" id="PF02254">
    <property type="entry name" value="TrkA_N"/>
    <property type="match status" value="1"/>
</dbReference>
<evidence type="ECO:0000256" key="4">
    <source>
        <dbReference type="ARBA" id="ARBA00022692"/>
    </source>
</evidence>
<keyword evidence="3" id="KW-0813">Transport</keyword>
<feature type="domain" description="RCK N-terminal" evidence="8">
    <location>
        <begin position="413"/>
        <end position="530"/>
    </location>
</feature>
<evidence type="ECO:0000313" key="10">
    <source>
        <dbReference type="EMBL" id="MCP2728284.1"/>
    </source>
</evidence>
<dbReference type="PROSITE" id="PS51202">
    <property type="entry name" value="RCK_C"/>
    <property type="match status" value="2"/>
</dbReference>
<comment type="subcellular location">
    <subcellularLocation>
        <location evidence="1">Membrane</location>
        <topology evidence="1">Multi-pass membrane protein</topology>
    </subcellularLocation>
</comment>
<dbReference type="Pfam" id="PF02080">
    <property type="entry name" value="TrkA_C"/>
    <property type="match status" value="1"/>
</dbReference>
<feature type="transmembrane region" description="Helical" evidence="7">
    <location>
        <begin position="93"/>
        <end position="113"/>
    </location>
</feature>
<dbReference type="PANTHER" id="PTHR42751">
    <property type="entry name" value="SODIUM/HYDROGEN EXCHANGER FAMILY/TRKA DOMAIN PROTEIN"/>
    <property type="match status" value="1"/>
</dbReference>
<dbReference type="PROSITE" id="PS51201">
    <property type="entry name" value="RCK_N"/>
    <property type="match status" value="1"/>
</dbReference>
<feature type="transmembrane region" description="Helical" evidence="7">
    <location>
        <begin position="32"/>
        <end position="51"/>
    </location>
</feature>
<dbReference type="GO" id="GO:0008324">
    <property type="term" value="F:monoatomic cation transmembrane transporter activity"/>
    <property type="evidence" value="ECO:0007669"/>
    <property type="project" value="InterPro"/>
</dbReference>
<feature type="domain" description="RCK C-terminal" evidence="9">
    <location>
        <begin position="579"/>
        <end position="663"/>
    </location>
</feature>
<evidence type="ECO:0000256" key="2">
    <source>
        <dbReference type="ARBA" id="ARBA00005551"/>
    </source>
</evidence>
<proteinExistence type="inferred from homology"/>
<dbReference type="Gene3D" id="3.40.50.720">
    <property type="entry name" value="NAD(P)-binding Rossmann-like Domain"/>
    <property type="match status" value="1"/>
</dbReference>
<dbReference type="InterPro" id="IPR038770">
    <property type="entry name" value="Na+/solute_symporter_sf"/>
</dbReference>
<keyword evidence="4 7" id="KW-0812">Transmembrane</keyword>
<dbReference type="Proteomes" id="UP001204953">
    <property type="component" value="Unassembled WGS sequence"/>
</dbReference>
<dbReference type="InterPro" id="IPR036291">
    <property type="entry name" value="NAD(P)-bd_dom_sf"/>
</dbReference>
<dbReference type="GO" id="GO:0016020">
    <property type="term" value="C:membrane"/>
    <property type="evidence" value="ECO:0007669"/>
    <property type="project" value="UniProtKB-SubCell"/>
</dbReference>
<name>A0AAE3GPT4_9CYAN</name>
<dbReference type="SUPFAM" id="SSF51735">
    <property type="entry name" value="NAD(P)-binding Rossmann-fold domains"/>
    <property type="match status" value="1"/>
</dbReference>
<feature type="transmembrane region" description="Helical" evidence="7">
    <location>
        <begin position="274"/>
        <end position="292"/>
    </location>
</feature>
<keyword evidence="6 7" id="KW-0472">Membrane</keyword>
<dbReference type="Pfam" id="PF00999">
    <property type="entry name" value="Na_H_Exchanger"/>
    <property type="match status" value="1"/>
</dbReference>
<feature type="transmembrane region" description="Helical" evidence="7">
    <location>
        <begin position="328"/>
        <end position="347"/>
    </location>
</feature>
<feature type="transmembrane region" description="Helical" evidence="7">
    <location>
        <begin position="179"/>
        <end position="200"/>
    </location>
</feature>
<keyword evidence="5 7" id="KW-1133">Transmembrane helix</keyword>
<dbReference type="GO" id="GO:0015297">
    <property type="term" value="F:antiporter activity"/>
    <property type="evidence" value="ECO:0007669"/>
    <property type="project" value="InterPro"/>
</dbReference>
<dbReference type="Gene3D" id="3.30.70.1450">
    <property type="entry name" value="Regulator of K+ conductance, C-terminal domain"/>
    <property type="match status" value="2"/>
</dbReference>
<dbReference type="Gene3D" id="1.20.1530.20">
    <property type="match status" value="1"/>
</dbReference>
<sequence length="755" mass="81486">MATGHNFILDLMTVLGAAAGGGYLAKTLRQPVLLGYLVSGLVVGPFGLKLLSEANEIKPLAEIGVAFLLFALGVEFSIAEFKRVKDIAIKGSLLQIGITITLVALLATAIGWVEGLAQGIFLGAILSLSSTAVVLKSLTERGEINTLHGQVMLAILIAQDLALGLMLAILPALNQPANLASALLDALLKVLVFIAGAYAFGRWVVPPVIKSVAQTESNDLFLITVIALCLGVALTTDALGLSIEMGAFVAGLMIAEIDYSDQALAKVLPLRDTFATLFFASIGMLINPFVLIDNLGLILGLVTVVMLGKAIIILPIVLKFGYSFKTAFITSFGLNQIGEFSFVLALVGLENGFLSENQYLLLLGTTAITLVLTPVWLRFSPRLADELGNLPGLAKYLRKFRDTKALSIPETIRDHVVVAGYGRVGEIIVKILHSQGYNVLVVENSEAAIQKLRIQKIPYIFGDADSEMVLEKAHLEKAKALAIALPDPASTRLLLKRALEFAPKLDVVVRCHDNNEIDLLTQLGAKEVVQPEFEAALEIGSHLLITLGEKQSIIQSVINAIRTDRYISIRPERGGTLLRKDLKEASLELRSTWVTVENGSPLNGIALAAADIRNLTGATVMAIQKGDRTLYYPKGQTILSSGDRLQVVGEPEELAGFRDLMMGRLLIGSQYNHWVTLTEKSTLVGMNLTDIQDRYNVGVKSIRRHGKLLNSIKGGMAFQSEDCLLLQGERDRVEVVEKLAADGVTDVTDELLTNN</sequence>
<evidence type="ECO:0000259" key="9">
    <source>
        <dbReference type="PROSITE" id="PS51202"/>
    </source>
</evidence>
<feature type="transmembrane region" description="Helical" evidence="7">
    <location>
        <begin position="359"/>
        <end position="377"/>
    </location>
</feature>
<feature type="transmembrane region" description="Helical" evidence="7">
    <location>
        <begin position="63"/>
        <end position="81"/>
    </location>
</feature>
<organism evidence="10 11">
    <name type="scientific">Limnofasciculus baicalensis BBK-W-15</name>
    <dbReference type="NCBI Taxonomy" id="2699891"/>
    <lineage>
        <taxon>Bacteria</taxon>
        <taxon>Bacillati</taxon>
        <taxon>Cyanobacteriota</taxon>
        <taxon>Cyanophyceae</taxon>
        <taxon>Coleofasciculales</taxon>
        <taxon>Coleofasciculaceae</taxon>
        <taxon>Limnofasciculus</taxon>
        <taxon>Limnofasciculus baicalensis</taxon>
    </lineage>
</organism>
<feature type="transmembrane region" description="Helical" evidence="7">
    <location>
        <begin position="299"/>
        <end position="322"/>
    </location>
</feature>
<feature type="domain" description="RCK C-terminal" evidence="9">
    <location>
        <begin position="674"/>
        <end position="742"/>
    </location>
</feature>
<evidence type="ECO:0000313" key="11">
    <source>
        <dbReference type="Proteomes" id="UP001204953"/>
    </source>
</evidence>
<accession>A0AAE3GPT4</accession>
<evidence type="ECO:0000256" key="1">
    <source>
        <dbReference type="ARBA" id="ARBA00004141"/>
    </source>
</evidence>
<evidence type="ECO:0000259" key="8">
    <source>
        <dbReference type="PROSITE" id="PS51201"/>
    </source>
</evidence>